<protein>
    <recommendedName>
        <fullName evidence="4">Probable multidrug resistance protein NorM</fullName>
    </recommendedName>
    <alternativeName>
        <fullName evidence="9">Multidrug-efflux transporter</fullName>
    </alternativeName>
</protein>
<dbReference type="InterPro" id="IPR050222">
    <property type="entry name" value="MATE_MdtK"/>
</dbReference>
<feature type="transmembrane region" description="Helical" evidence="10">
    <location>
        <begin position="306"/>
        <end position="328"/>
    </location>
</feature>
<evidence type="ECO:0000256" key="4">
    <source>
        <dbReference type="ARBA" id="ARBA00020268"/>
    </source>
</evidence>
<comment type="similarity">
    <text evidence="3">Belongs to the multi antimicrobial extrusion (MATE) (TC 2.A.66.1) family.</text>
</comment>
<dbReference type="NCBIfam" id="TIGR00797">
    <property type="entry name" value="matE"/>
    <property type="match status" value="1"/>
</dbReference>
<evidence type="ECO:0000256" key="10">
    <source>
        <dbReference type="SAM" id="Phobius"/>
    </source>
</evidence>
<dbReference type="CDD" id="cd13136">
    <property type="entry name" value="MATE_DinF_like"/>
    <property type="match status" value="1"/>
</dbReference>
<dbReference type="InterPro" id="IPR002528">
    <property type="entry name" value="MATE_fam"/>
</dbReference>
<feature type="transmembrane region" description="Helical" evidence="10">
    <location>
        <begin position="381"/>
        <end position="400"/>
    </location>
</feature>
<feature type="transmembrane region" description="Helical" evidence="10">
    <location>
        <begin position="275"/>
        <end position="294"/>
    </location>
</feature>
<dbReference type="EMBL" id="BOSE01000020">
    <property type="protein sequence ID" value="GIP19701.1"/>
    <property type="molecule type" value="Genomic_DNA"/>
</dbReference>
<feature type="transmembrane region" description="Helical" evidence="10">
    <location>
        <begin position="90"/>
        <end position="113"/>
    </location>
</feature>
<comment type="function">
    <text evidence="1">Multidrug efflux pump.</text>
</comment>
<keyword evidence="6 10" id="KW-0812">Transmembrane</keyword>
<dbReference type="GO" id="GO:0005886">
    <property type="term" value="C:plasma membrane"/>
    <property type="evidence" value="ECO:0007669"/>
    <property type="project" value="TreeGrafter"/>
</dbReference>
<feature type="transmembrane region" description="Helical" evidence="10">
    <location>
        <begin position="236"/>
        <end position="255"/>
    </location>
</feature>
<evidence type="ECO:0000256" key="1">
    <source>
        <dbReference type="ARBA" id="ARBA00003408"/>
    </source>
</evidence>
<feature type="transmembrane region" description="Helical" evidence="10">
    <location>
        <begin position="348"/>
        <end position="369"/>
    </location>
</feature>
<keyword evidence="5" id="KW-0813">Transport</keyword>
<feature type="transmembrane region" description="Helical" evidence="10">
    <location>
        <begin position="125"/>
        <end position="143"/>
    </location>
</feature>
<evidence type="ECO:0000256" key="3">
    <source>
        <dbReference type="ARBA" id="ARBA00010199"/>
    </source>
</evidence>
<dbReference type="PANTHER" id="PTHR43298:SF2">
    <property type="entry name" value="FMN_FAD EXPORTER YEEO-RELATED"/>
    <property type="match status" value="1"/>
</dbReference>
<proteinExistence type="inferred from homology"/>
<feature type="transmembrane region" description="Helical" evidence="10">
    <location>
        <begin position="7"/>
        <end position="26"/>
    </location>
</feature>
<evidence type="ECO:0000256" key="2">
    <source>
        <dbReference type="ARBA" id="ARBA00004141"/>
    </source>
</evidence>
<evidence type="ECO:0000256" key="5">
    <source>
        <dbReference type="ARBA" id="ARBA00022448"/>
    </source>
</evidence>
<reference evidence="11" key="1">
    <citation type="submission" date="2021-03" db="EMBL/GenBank/DDBJ databases">
        <title>Antimicrobial resistance genes in bacteria isolated from Japanese honey, and their potential for conferring macrolide and lincosamide resistance in the American foulbrood pathogen Paenibacillus larvae.</title>
        <authorList>
            <person name="Okamoto M."/>
            <person name="Kumagai M."/>
            <person name="Kanamori H."/>
            <person name="Takamatsu D."/>
        </authorList>
    </citation>
    <scope>NUCLEOTIDE SEQUENCE</scope>
    <source>
        <strain evidence="11">J40TS1</strain>
    </source>
</reference>
<dbReference type="Pfam" id="PF01554">
    <property type="entry name" value="MatE"/>
    <property type="match status" value="2"/>
</dbReference>
<sequence length="432" mass="47730">MTHRQYIKLAIPLILSGISVPLLGAVDTAVAGRLEHPAYIGGIAVGSLIFNILYWLFGFLRVSTTGFTAQAAGAQQDHELANACFRPMMIALLIGLLFIAAQQPILLASLHFIGGSQTVIEQAAIYFEIRIWGAPFALMNYVITGWLMGMSMVKFTLLSQLLVNVLNMLLSILFALQLDWGVAGIAAATLISEVGGVLIGLAIMWYSKKISVSDFQLRGLLQLKHLKKMVAVNRDLFLRTICLLAMTSLFTAQGARMSETMLAGNAILLQLHYLLAYLFSGLANASSIIAGEAVGERSLHRYRCAITLSAVWGAVFALLLAVLLICFSDRLIALFSANAEIQQVANDYLFWIVLYCLAGAWGLQLEGIFSGATQVWAIRNGIFMSLLIYICVNWFAVLQWDNHGLWLAFVVFHLMRSLYTSLYMRKVERLLY</sequence>
<gene>
    <name evidence="11" type="ORF">J40TS1_53430</name>
</gene>
<dbReference type="GO" id="GO:0015297">
    <property type="term" value="F:antiporter activity"/>
    <property type="evidence" value="ECO:0007669"/>
    <property type="project" value="InterPro"/>
</dbReference>
<dbReference type="GO" id="GO:0042910">
    <property type="term" value="F:xenobiotic transmembrane transporter activity"/>
    <property type="evidence" value="ECO:0007669"/>
    <property type="project" value="InterPro"/>
</dbReference>
<evidence type="ECO:0000256" key="9">
    <source>
        <dbReference type="ARBA" id="ARBA00031636"/>
    </source>
</evidence>
<evidence type="ECO:0000256" key="6">
    <source>
        <dbReference type="ARBA" id="ARBA00022692"/>
    </source>
</evidence>
<feature type="transmembrane region" description="Helical" evidence="10">
    <location>
        <begin position="406"/>
        <end position="424"/>
    </location>
</feature>
<name>A0A920D0E3_9BACL</name>
<evidence type="ECO:0000256" key="8">
    <source>
        <dbReference type="ARBA" id="ARBA00023136"/>
    </source>
</evidence>
<dbReference type="AlphaFoldDB" id="A0A920D0E3"/>
<comment type="subcellular location">
    <subcellularLocation>
        <location evidence="2">Membrane</location>
        <topology evidence="2">Multi-pass membrane protein</topology>
    </subcellularLocation>
</comment>
<keyword evidence="8 10" id="KW-0472">Membrane</keyword>
<feature type="transmembrane region" description="Helical" evidence="10">
    <location>
        <begin position="182"/>
        <end position="206"/>
    </location>
</feature>
<dbReference type="PANTHER" id="PTHR43298">
    <property type="entry name" value="MULTIDRUG RESISTANCE PROTEIN NORM-RELATED"/>
    <property type="match status" value="1"/>
</dbReference>
<feature type="transmembrane region" description="Helical" evidence="10">
    <location>
        <begin position="155"/>
        <end position="176"/>
    </location>
</feature>
<dbReference type="Proteomes" id="UP000683139">
    <property type="component" value="Unassembled WGS sequence"/>
</dbReference>
<evidence type="ECO:0000256" key="7">
    <source>
        <dbReference type="ARBA" id="ARBA00022989"/>
    </source>
</evidence>
<feature type="transmembrane region" description="Helical" evidence="10">
    <location>
        <begin position="38"/>
        <end position="57"/>
    </location>
</feature>
<dbReference type="RefSeq" id="WP_213520694.1">
    <property type="nucleotide sequence ID" value="NZ_BOSE01000020.1"/>
</dbReference>
<keyword evidence="12" id="KW-1185">Reference proteome</keyword>
<comment type="caution">
    <text evidence="11">The sequence shown here is derived from an EMBL/GenBank/DDBJ whole genome shotgun (WGS) entry which is preliminary data.</text>
</comment>
<evidence type="ECO:0000313" key="11">
    <source>
        <dbReference type="EMBL" id="GIP19701.1"/>
    </source>
</evidence>
<keyword evidence="7 10" id="KW-1133">Transmembrane helix</keyword>
<organism evidence="11 12">
    <name type="scientific">Paenibacillus montaniterrae</name>
    <dbReference type="NCBI Taxonomy" id="429341"/>
    <lineage>
        <taxon>Bacteria</taxon>
        <taxon>Bacillati</taxon>
        <taxon>Bacillota</taxon>
        <taxon>Bacilli</taxon>
        <taxon>Bacillales</taxon>
        <taxon>Paenibacillaceae</taxon>
        <taxon>Paenibacillus</taxon>
    </lineage>
</organism>
<dbReference type="InterPro" id="IPR044644">
    <property type="entry name" value="DinF-like"/>
</dbReference>
<evidence type="ECO:0000313" key="12">
    <source>
        <dbReference type="Proteomes" id="UP000683139"/>
    </source>
</evidence>
<accession>A0A920D0E3</accession>